<dbReference type="EMBL" id="UGKR01000003">
    <property type="protein sequence ID" value="STS88543.1"/>
    <property type="molecule type" value="Genomic_DNA"/>
</dbReference>
<sequence length="124" mass="13671">MNKTPSITVSIKTLNEAQGIEKTIDSVRKQLQPYPHQIIVADSLSTDNTRELAIAKGAMVVCLDNAADRCCGIGHQLGWLYSEGDYLLLLDGDMELEPGFLDTRGRIPRDASGVRGSRRQRRDG</sequence>
<evidence type="ECO:0000313" key="2">
    <source>
        <dbReference type="EMBL" id="STS88543.1"/>
    </source>
</evidence>
<name>A0A7H4MDZ3_KLEVA</name>
<keyword evidence="2" id="KW-0808">Transferase</keyword>
<dbReference type="InterPro" id="IPR001173">
    <property type="entry name" value="Glyco_trans_2-like"/>
</dbReference>
<gene>
    <name evidence="2" type="ORF">NCTC9177_02398</name>
</gene>
<dbReference type="PANTHER" id="PTHR48090:SF7">
    <property type="entry name" value="RFBJ PROTEIN"/>
    <property type="match status" value="1"/>
</dbReference>
<dbReference type="Proteomes" id="UP000254545">
    <property type="component" value="Unassembled WGS sequence"/>
</dbReference>
<dbReference type="PANTHER" id="PTHR48090">
    <property type="entry name" value="UNDECAPRENYL-PHOSPHATE 4-DEOXY-4-FORMAMIDO-L-ARABINOSE TRANSFERASE-RELATED"/>
    <property type="match status" value="1"/>
</dbReference>
<dbReference type="InterPro" id="IPR050256">
    <property type="entry name" value="Glycosyltransferase_2"/>
</dbReference>
<dbReference type="Pfam" id="PF00535">
    <property type="entry name" value="Glycos_transf_2"/>
    <property type="match status" value="1"/>
</dbReference>
<feature type="domain" description="Glycosyltransferase 2-like" evidence="1">
    <location>
        <begin position="9"/>
        <end position="101"/>
    </location>
</feature>
<dbReference type="AlphaFoldDB" id="A0A7H4MDZ3"/>
<dbReference type="InterPro" id="IPR029044">
    <property type="entry name" value="Nucleotide-diphossugar_trans"/>
</dbReference>
<dbReference type="GO" id="GO:0016740">
    <property type="term" value="F:transferase activity"/>
    <property type="evidence" value="ECO:0007669"/>
    <property type="project" value="UniProtKB-KW"/>
</dbReference>
<reference evidence="2 3" key="1">
    <citation type="submission" date="2018-06" db="EMBL/GenBank/DDBJ databases">
        <authorList>
            <consortium name="Pathogen Informatics"/>
            <person name="Doyle S."/>
        </authorList>
    </citation>
    <scope>NUCLEOTIDE SEQUENCE [LARGE SCALE GENOMIC DNA]</scope>
    <source>
        <strain evidence="2 3">NCTC9177</strain>
    </source>
</reference>
<protein>
    <submittedName>
        <fullName evidence="2">Glycosyltransferase protein</fullName>
    </submittedName>
</protein>
<comment type="caution">
    <text evidence="2">The sequence shown here is derived from an EMBL/GenBank/DDBJ whole genome shotgun (WGS) entry which is preliminary data.</text>
</comment>
<evidence type="ECO:0000313" key="3">
    <source>
        <dbReference type="Proteomes" id="UP000254545"/>
    </source>
</evidence>
<organism evidence="2 3">
    <name type="scientific">Klebsiella variicola</name>
    <dbReference type="NCBI Taxonomy" id="244366"/>
    <lineage>
        <taxon>Bacteria</taxon>
        <taxon>Pseudomonadati</taxon>
        <taxon>Pseudomonadota</taxon>
        <taxon>Gammaproteobacteria</taxon>
        <taxon>Enterobacterales</taxon>
        <taxon>Enterobacteriaceae</taxon>
        <taxon>Klebsiella/Raoultella group</taxon>
        <taxon>Klebsiella</taxon>
        <taxon>Klebsiella pneumoniae complex</taxon>
    </lineage>
</organism>
<evidence type="ECO:0000259" key="1">
    <source>
        <dbReference type="Pfam" id="PF00535"/>
    </source>
</evidence>
<dbReference type="Gene3D" id="3.90.550.10">
    <property type="entry name" value="Spore Coat Polysaccharide Biosynthesis Protein SpsA, Chain A"/>
    <property type="match status" value="1"/>
</dbReference>
<accession>A0A7H4MDZ3</accession>
<dbReference type="CDD" id="cd00761">
    <property type="entry name" value="Glyco_tranf_GTA_type"/>
    <property type="match status" value="1"/>
</dbReference>
<dbReference type="SUPFAM" id="SSF53448">
    <property type="entry name" value="Nucleotide-diphospho-sugar transferases"/>
    <property type="match status" value="1"/>
</dbReference>
<proteinExistence type="predicted"/>